<proteinExistence type="predicted"/>
<reference evidence="1" key="1">
    <citation type="submission" date="2023-10" db="EMBL/GenBank/DDBJ databases">
        <authorList>
            <consortium name="PulseNet: The National Subtyping Network for Foodborne Disease Surveillance"/>
        </authorList>
    </citation>
    <scope>NUCLEOTIDE SEQUENCE</scope>
    <source>
        <strain evidence="1">PNUSAV004886</strain>
    </source>
</reference>
<accession>A0AAI9CYF1</accession>
<evidence type="ECO:0000313" key="2">
    <source>
        <dbReference type="Proteomes" id="UP001253463"/>
    </source>
</evidence>
<gene>
    <name evidence="1" type="ORF">RZY48_004023</name>
</gene>
<sequence>MLFIASFSSLATTLVTKNYVVSIASNCMEGEVTCDDVTYYGKSKKSGDEIILKGHTLHTHLSDGTPSKFLGYKFTNSNVVYMISDSGVLTVTQDEKVLVSEQGQWD</sequence>
<protein>
    <submittedName>
        <fullName evidence="1">Uncharacterized protein</fullName>
    </submittedName>
</protein>
<organism evidence="1 2">
    <name type="scientific">Vibrio navarrensis</name>
    <dbReference type="NCBI Taxonomy" id="29495"/>
    <lineage>
        <taxon>Bacteria</taxon>
        <taxon>Pseudomonadati</taxon>
        <taxon>Pseudomonadota</taxon>
        <taxon>Gammaproteobacteria</taxon>
        <taxon>Vibrionales</taxon>
        <taxon>Vibrionaceae</taxon>
        <taxon>Vibrio</taxon>
    </lineage>
</organism>
<name>A0AAI9CYF1_9VIBR</name>
<comment type="caution">
    <text evidence="1">The sequence shown here is derived from an EMBL/GenBank/DDBJ whole genome shotgun (WGS) entry which is preliminary data.</text>
</comment>
<dbReference type="AlphaFoldDB" id="A0AAI9CYF1"/>
<dbReference type="Proteomes" id="UP001253463">
    <property type="component" value="Unassembled WGS sequence"/>
</dbReference>
<evidence type="ECO:0000313" key="1">
    <source>
        <dbReference type="EMBL" id="ELN6934524.1"/>
    </source>
</evidence>
<dbReference type="EMBL" id="ABNSCA010000026">
    <property type="protein sequence ID" value="ELN6934524.1"/>
    <property type="molecule type" value="Genomic_DNA"/>
</dbReference>